<comment type="caution">
    <text evidence="7">The sequence shown here is derived from an EMBL/GenBank/DDBJ whole genome shotgun (WGS) entry which is preliminary data.</text>
</comment>
<name>A0A2U2J3L9_9SPHN</name>
<dbReference type="OrthoDB" id="9804822at2"/>
<sequence length="208" mass="22056">MPLELWLAYVALCFLFAATPGPAVLLTAGQAIARGFRAGFGVILGTQLGNLIYFIVSAAGLGAVLIASETAFMVLKYAGAAYLVYLGLRTIWKAKDAATPDSGKRVPVWRHPFMQGLLNQLANPKSILFWGALFPQFVDFRAANLVTQFAILAITGITIDILVLSTYAVVATRGGKFMAAGPLAVWRERISGAALVVVGGALSLVKRA</sequence>
<organism evidence="7 8">
    <name type="scientific">Allosphingosinicella humi</name>
    <dbReference type="NCBI Taxonomy" id="2068657"/>
    <lineage>
        <taxon>Bacteria</taxon>
        <taxon>Pseudomonadati</taxon>
        <taxon>Pseudomonadota</taxon>
        <taxon>Alphaproteobacteria</taxon>
        <taxon>Sphingomonadales</taxon>
        <taxon>Sphingomonadaceae</taxon>
        <taxon>Allosphingosinicella</taxon>
    </lineage>
</organism>
<evidence type="ECO:0000256" key="4">
    <source>
        <dbReference type="ARBA" id="ARBA00022989"/>
    </source>
</evidence>
<dbReference type="Pfam" id="PF01810">
    <property type="entry name" value="LysE"/>
    <property type="match status" value="1"/>
</dbReference>
<proteinExistence type="predicted"/>
<gene>
    <name evidence="7" type="ORF">DF286_08690</name>
</gene>
<comment type="subcellular location">
    <subcellularLocation>
        <location evidence="1">Cell membrane</location>
        <topology evidence="1">Multi-pass membrane protein</topology>
    </subcellularLocation>
</comment>
<feature type="transmembrane region" description="Helical" evidence="6">
    <location>
        <begin position="149"/>
        <end position="170"/>
    </location>
</feature>
<keyword evidence="8" id="KW-1185">Reference proteome</keyword>
<keyword evidence="5 6" id="KW-0472">Membrane</keyword>
<feature type="transmembrane region" description="Helical" evidence="6">
    <location>
        <begin position="38"/>
        <end position="56"/>
    </location>
</feature>
<feature type="transmembrane region" description="Helical" evidence="6">
    <location>
        <begin position="6"/>
        <end position="26"/>
    </location>
</feature>
<protein>
    <submittedName>
        <fullName evidence="7">Lysine transporter LysE</fullName>
    </submittedName>
</protein>
<dbReference type="PANTHER" id="PTHR30086">
    <property type="entry name" value="ARGININE EXPORTER PROTEIN ARGO"/>
    <property type="match status" value="1"/>
</dbReference>
<dbReference type="PIRSF" id="PIRSF006324">
    <property type="entry name" value="LeuE"/>
    <property type="match status" value="1"/>
</dbReference>
<dbReference type="AlphaFoldDB" id="A0A2U2J3L9"/>
<feature type="transmembrane region" description="Helical" evidence="6">
    <location>
        <begin position="62"/>
        <end position="85"/>
    </location>
</feature>
<dbReference type="RefSeq" id="WP_109271073.1">
    <property type="nucleotide sequence ID" value="NZ_QFFF01000001.1"/>
</dbReference>
<evidence type="ECO:0000256" key="5">
    <source>
        <dbReference type="ARBA" id="ARBA00023136"/>
    </source>
</evidence>
<keyword evidence="3 6" id="KW-0812">Transmembrane</keyword>
<evidence type="ECO:0000256" key="6">
    <source>
        <dbReference type="SAM" id="Phobius"/>
    </source>
</evidence>
<dbReference type="PANTHER" id="PTHR30086:SF20">
    <property type="entry name" value="ARGININE EXPORTER PROTEIN ARGO-RELATED"/>
    <property type="match status" value="1"/>
</dbReference>
<reference evidence="7 8" key="1">
    <citation type="submission" date="2018-05" db="EMBL/GenBank/DDBJ databases">
        <title>Genome of Sphingosinicella humi QZX222.</title>
        <authorList>
            <person name="Qiao Z."/>
            <person name="Wang G."/>
        </authorList>
    </citation>
    <scope>NUCLEOTIDE SEQUENCE [LARGE SCALE GENOMIC DNA]</scope>
    <source>
        <strain evidence="7 8">QZX222</strain>
    </source>
</reference>
<dbReference type="GO" id="GO:0015171">
    <property type="term" value="F:amino acid transmembrane transporter activity"/>
    <property type="evidence" value="ECO:0007669"/>
    <property type="project" value="TreeGrafter"/>
</dbReference>
<feature type="transmembrane region" description="Helical" evidence="6">
    <location>
        <begin position="190"/>
        <end position="205"/>
    </location>
</feature>
<evidence type="ECO:0000256" key="3">
    <source>
        <dbReference type="ARBA" id="ARBA00022692"/>
    </source>
</evidence>
<accession>A0A2U2J3L9</accession>
<keyword evidence="2" id="KW-1003">Cell membrane</keyword>
<evidence type="ECO:0000313" key="7">
    <source>
        <dbReference type="EMBL" id="PWG02935.1"/>
    </source>
</evidence>
<dbReference type="Proteomes" id="UP000245916">
    <property type="component" value="Unassembled WGS sequence"/>
</dbReference>
<dbReference type="InterPro" id="IPR001123">
    <property type="entry name" value="LeuE-type"/>
</dbReference>
<evidence type="ECO:0000313" key="8">
    <source>
        <dbReference type="Proteomes" id="UP000245916"/>
    </source>
</evidence>
<dbReference type="EMBL" id="QFFF01000001">
    <property type="protein sequence ID" value="PWG02935.1"/>
    <property type="molecule type" value="Genomic_DNA"/>
</dbReference>
<keyword evidence="4 6" id="KW-1133">Transmembrane helix</keyword>
<evidence type="ECO:0000256" key="1">
    <source>
        <dbReference type="ARBA" id="ARBA00004651"/>
    </source>
</evidence>
<dbReference type="GO" id="GO:0005886">
    <property type="term" value="C:plasma membrane"/>
    <property type="evidence" value="ECO:0007669"/>
    <property type="project" value="UniProtKB-SubCell"/>
</dbReference>
<evidence type="ECO:0000256" key="2">
    <source>
        <dbReference type="ARBA" id="ARBA00022475"/>
    </source>
</evidence>